<dbReference type="GO" id="GO:0008017">
    <property type="term" value="F:microtubule binding"/>
    <property type="evidence" value="ECO:0007669"/>
    <property type="project" value="TreeGrafter"/>
</dbReference>
<protein>
    <submittedName>
        <fullName evidence="2">Uncharacterized protein</fullName>
    </submittedName>
</protein>
<dbReference type="GO" id="GO:0035371">
    <property type="term" value="C:microtubule plus-end"/>
    <property type="evidence" value="ECO:0007669"/>
    <property type="project" value="TreeGrafter"/>
</dbReference>
<proteinExistence type="predicted"/>
<name>A0A4U1FBX6_MONMO</name>
<dbReference type="InterPro" id="IPR042791">
    <property type="entry name" value="CDK5RAP2"/>
</dbReference>
<dbReference type="AlphaFoldDB" id="A0A4U1FBX6"/>
<feature type="non-terminal residue" evidence="2">
    <location>
        <position position="1"/>
    </location>
</feature>
<dbReference type="GO" id="GO:0090266">
    <property type="term" value="P:regulation of mitotic cell cycle spindle assembly checkpoint"/>
    <property type="evidence" value="ECO:0007669"/>
    <property type="project" value="TreeGrafter"/>
</dbReference>
<organism evidence="2 3">
    <name type="scientific">Monodon monoceros</name>
    <name type="common">Narwhal</name>
    <name type="synonym">Ceratodon monodon</name>
    <dbReference type="NCBI Taxonomy" id="40151"/>
    <lineage>
        <taxon>Eukaryota</taxon>
        <taxon>Metazoa</taxon>
        <taxon>Chordata</taxon>
        <taxon>Craniata</taxon>
        <taxon>Vertebrata</taxon>
        <taxon>Euteleostomi</taxon>
        <taxon>Mammalia</taxon>
        <taxon>Eutheria</taxon>
        <taxon>Laurasiatheria</taxon>
        <taxon>Artiodactyla</taxon>
        <taxon>Whippomorpha</taxon>
        <taxon>Cetacea</taxon>
        <taxon>Odontoceti</taxon>
        <taxon>Monodontidae</taxon>
        <taxon>Monodon</taxon>
    </lineage>
</organism>
<dbReference type="GO" id="GO:0046600">
    <property type="term" value="P:negative regulation of centriole replication"/>
    <property type="evidence" value="ECO:0007669"/>
    <property type="project" value="TreeGrafter"/>
</dbReference>
<dbReference type="GO" id="GO:0043015">
    <property type="term" value="F:gamma-tubulin binding"/>
    <property type="evidence" value="ECO:0007669"/>
    <property type="project" value="TreeGrafter"/>
</dbReference>
<dbReference type="GO" id="GO:0007099">
    <property type="term" value="P:centriole replication"/>
    <property type="evidence" value="ECO:0007669"/>
    <property type="project" value="TreeGrafter"/>
</dbReference>
<accession>A0A4U1FBX6</accession>
<reference evidence="3" key="1">
    <citation type="journal article" date="2019" name="IScience">
        <title>Narwhal Genome Reveals Long-Term Low Genetic Diversity despite Current Large Abundance Size.</title>
        <authorList>
            <person name="Westbury M.V."/>
            <person name="Petersen B."/>
            <person name="Garde E."/>
            <person name="Heide-Jorgensen M.P."/>
            <person name="Lorenzen E.D."/>
        </authorList>
    </citation>
    <scope>NUCLEOTIDE SEQUENCE [LARGE SCALE GENOMIC DNA]</scope>
</reference>
<feature type="compositionally biased region" description="Polar residues" evidence="1">
    <location>
        <begin position="26"/>
        <end position="36"/>
    </location>
</feature>
<feature type="region of interest" description="Disordered" evidence="1">
    <location>
        <begin position="1"/>
        <end position="36"/>
    </location>
</feature>
<dbReference type="GO" id="GO:0000242">
    <property type="term" value="C:pericentriolar material"/>
    <property type="evidence" value="ECO:0007669"/>
    <property type="project" value="TreeGrafter"/>
</dbReference>
<evidence type="ECO:0000256" key="1">
    <source>
        <dbReference type="SAM" id="MobiDB-lite"/>
    </source>
</evidence>
<dbReference type="PANTHER" id="PTHR46930">
    <property type="entry name" value="CDK5 REGULATORY SUBUNIT-ASSOCIATED PROTEIN 2"/>
    <property type="match status" value="1"/>
</dbReference>
<comment type="caution">
    <text evidence="2">The sequence shown here is derived from an EMBL/GenBank/DDBJ whole genome shotgun (WGS) entry which is preliminary data.</text>
</comment>
<evidence type="ECO:0000313" key="2">
    <source>
        <dbReference type="EMBL" id="TKC47088.1"/>
    </source>
</evidence>
<evidence type="ECO:0000313" key="3">
    <source>
        <dbReference type="Proteomes" id="UP000308365"/>
    </source>
</evidence>
<dbReference type="GO" id="GO:0000132">
    <property type="term" value="P:establishment of mitotic spindle orientation"/>
    <property type="evidence" value="ECO:0007669"/>
    <property type="project" value="TreeGrafter"/>
</dbReference>
<dbReference type="EMBL" id="RWIC01000227">
    <property type="protein sequence ID" value="TKC47088.1"/>
    <property type="molecule type" value="Genomic_DNA"/>
</dbReference>
<dbReference type="PANTHER" id="PTHR46930:SF1">
    <property type="entry name" value="CDK5 REGULATORY SUBUNIT-ASSOCIATED PROTEIN 2"/>
    <property type="match status" value="1"/>
</dbReference>
<dbReference type="GO" id="GO:0007059">
    <property type="term" value="P:chromosome segregation"/>
    <property type="evidence" value="ECO:0007669"/>
    <property type="project" value="TreeGrafter"/>
</dbReference>
<sequence length="114" mass="12073">GDKCPVAADNSYDLFDSTPAVPPRSASETPPLSGNYMDTLSCDSGSSITSTSNVCRLVPGHRLWASKSGCHVLGLIEDYGALCEQIGRGQKLLAEMDVQIQEAPSPMSQELATK</sequence>
<feature type="non-terminal residue" evidence="2">
    <location>
        <position position="114"/>
    </location>
</feature>
<gene>
    <name evidence="2" type="ORF">EI555_012297</name>
</gene>
<dbReference type="GO" id="GO:0097431">
    <property type="term" value="C:mitotic spindle pole"/>
    <property type="evidence" value="ECO:0007669"/>
    <property type="project" value="TreeGrafter"/>
</dbReference>
<dbReference type="GO" id="GO:0001578">
    <property type="term" value="P:microtubule bundle formation"/>
    <property type="evidence" value="ECO:0007669"/>
    <property type="project" value="TreeGrafter"/>
</dbReference>
<dbReference type="Proteomes" id="UP000308365">
    <property type="component" value="Unassembled WGS sequence"/>
</dbReference>